<keyword evidence="3" id="KW-1185">Reference proteome</keyword>
<feature type="transmembrane region" description="Helical" evidence="1">
    <location>
        <begin position="198"/>
        <end position="224"/>
    </location>
</feature>
<evidence type="ECO:0000256" key="1">
    <source>
        <dbReference type="SAM" id="Phobius"/>
    </source>
</evidence>
<organism evidence="2 3">
    <name type="scientific">Patiriisocius hiemis</name>
    <dbReference type="NCBI Taxonomy" id="3075604"/>
    <lineage>
        <taxon>Bacteria</taxon>
        <taxon>Pseudomonadati</taxon>
        <taxon>Bacteroidota</taxon>
        <taxon>Flavobacteriia</taxon>
        <taxon>Flavobacteriales</taxon>
        <taxon>Flavobacteriaceae</taxon>
        <taxon>Patiriisocius</taxon>
    </lineage>
</organism>
<feature type="transmembrane region" description="Helical" evidence="1">
    <location>
        <begin position="36"/>
        <end position="62"/>
    </location>
</feature>
<gene>
    <name evidence="2" type="ORF">RM538_09465</name>
</gene>
<accession>A0ABU2YER6</accession>
<keyword evidence="1" id="KW-0472">Membrane</keyword>
<comment type="caution">
    <text evidence="2">The sequence shown here is derived from an EMBL/GenBank/DDBJ whole genome shotgun (WGS) entry which is preliminary data.</text>
</comment>
<evidence type="ECO:0008006" key="4">
    <source>
        <dbReference type="Google" id="ProtNLM"/>
    </source>
</evidence>
<keyword evidence="1" id="KW-0812">Transmembrane</keyword>
<name>A0ABU2YER6_9FLAO</name>
<dbReference type="EMBL" id="JAVRHZ010000005">
    <property type="protein sequence ID" value="MDT0556232.1"/>
    <property type="molecule type" value="Genomic_DNA"/>
</dbReference>
<feature type="transmembrane region" description="Helical" evidence="1">
    <location>
        <begin position="141"/>
        <end position="166"/>
    </location>
</feature>
<proteinExistence type="predicted"/>
<sequence length="253" mass="28731">MQNDIFQKIENAKTPDFSDILSQSFDLFKKYFKEGLIHGLISVAVALPLILLVYIPIIPIYVEALQNAGDPYYTPSFVEEFGFFYMIVWFILVFVLSFAIQLLNMSVLGRFLKFLKKEDLGTNEDEGGYFTILKEHWKKMLVLTLASMGIALGATLLCYLPIFYVIVPLHWLFPIFIFNEKLSVSEIIKAAFKIGNKYWLHFVGIGIVVSLVASVGMIACYIGIMATMPFTYVATYVGYKEVIGFDETPETVN</sequence>
<protein>
    <recommendedName>
        <fullName evidence="4">Glycerophosphoryl diester phosphodiesterase membrane domain-containing protein</fullName>
    </recommendedName>
</protein>
<feature type="transmembrane region" description="Helical" evidence="1">
    <location>
        <begin position="82"/>
        <end position="103"/>
    </location>
</feature>
<dbReference type="Proteomes" id="UP001254488">
    <property type="component" value="Unassembled WGS sequence"/>
</dbReference>
<evidence type="ECO:0000313" key="3">
    <source>
        <dbReference type="Proteomes" id="UP001254488"/>
    </source>
</evidence>
<evidence type="ECO:0000313" key="2">
    <source>
        <dbReference type="EMBL" id="MDT0556232.1"/>
    </source>
</evidence>
<keyword evidence="1" id="KW-1133">Transmembrane helix</keyword>
<reference evidence="2 3" key="1">
    <citation type="submission" date="2023-09" db="EMBL/GenBank/DDBJ databases">
        <authorList>
            <person name="Rey-Velasco X."/>
        </authorList>
    </citation>
    <scope>NUCLEOTIDE SEQUENCE [LARGE SCALE GENOMIC DNA]</scope>
    <source>
        <strain evidence="2 3">W242</strain>
    </source>
</reference>
<dbReference type="RefSeq" id="WP_311333184.1">
    <property type="nucleotide sequence ID" value="NZ_JAVRHZ010000005.1"/>
</dbReference>